<feature type="region of interest" description="Disordered" evidence="11">
    <location>
        <begin position="477"/>
        <end position="520"/>
    </location>
</feature>
<dbReference type="InterPro" id="IPR015856">
    <property type="entry name" value="ABC_transpr_CbiO/EcfA_su"/>
</dbReference>
<sequence length="520" mass="54866">MITIDDVTWTYPGADAPSLDSLALRIGAGEFVALCGASGSGKSTALRLMNGLIPHFHEDGRLLGSVTVDGLPIAGAELDEIGLRTGSVLQHPRRQFFADTAAEEIAFAMENFGVPAARIRQRVGEALERLAPSMPVAERLQRLSGGQQQQVAIAASAAHEPRVLLLDEPSSNLSADAVARLVKTLAVCKARGITVVVAEHRLRYLQGLVDRVVVMRDGRVDRVWSAAEFAAVPDAELAREGLRGDVRSVELPAAPVAGLSAGSPVAPAAVPRGALELESVRCRLGGRTVLDIERASFAAGEVTAVRGVNGAGKSTLARVVTGLQRASGVVRLHGRPLSARRRQRESAIVMQDVQRQLFTDSVVAEIRLAERGAAERSGAPAPEAVLHSLDLAHLAERHPLSLSGGQQQRLVVAAVRLSGRSVVVFDEPSSGVDRRHLGSISEQIRRVADDGAVVLLISHDEDLLALAADRELVLAPPAAPARAEASAPGRPPAAEADEAGPPASRAQPDPRPHQQKESSR</sequence>
<organism evidence="13 14">
    <name type="scientific">Leucobacter muris</name>
    <dbReference type="NCBI Taxonomy" id="1935379"/>
    <lineage>
        <taxon>Bacteria</taxon>
        <taxon>Bacillati</taxon>
        <taxon>Actinomycetota</taxon>
        <taxon>Actinomycetes</taxon>
        <taxon>Micrococcales</taxon>
        <taxon>Microbacteriaceae</taxon>
        <taxon>Leucobacter</taxon>
    </lineage>
</organism>
<evidence type="ECO:0000313" key="14">
    <source>
        <dbReference type="Proteomes" id="UP000285768"/>
    </source>
</evidence>
<evidence type="ECO:0000256" key="6">
    <source>
        <dbReference type="ARBA" id="ARBA00022741"/>
    </source>
</evidence>
<evidence type="ECO:0000256" key="3">
    <source>
        <dbReference type="ARBA" id="ARBA00022448"/>
    </source>
</evidence>
<feature type="compositionally biased region" description="Basic and acidic residues" evidence="11">
    <location>
        <begin position="508"/>
        <end position="520"/>
    </location>
</feature>
<keyword evidence="8" id="KW-1278">Translocase</keyword>
<gene>
    <name evidence="13" type="ORF">Leucomu_00275</name>
</gene>
<dbReference type="PANTHER" id="PTHR43553">
    <property type="entry name" value="HEAVY METAL TRANSPORTER"/>
    <property type="match status" value="1"/>
</dbReference>
<dbReference type="GO" id="GO:0005524">
    <property type="term" value="F:ATP binding"/>
    <property type="evidence" value="ECO:0007669"/>
    <property type="project" value="UniProtKB-KW"/>
</dbReference>
<evidence type="ECO:0000256" key="2">
    <source>
        <dbReference type="ARBA" id="ARBA00005417"/>
    </source>
</evidence>
<evidence type="ECO:0000256" key="10">
    <source>
        <dbReference type="ARBA" id="ARBA00025157"/>
    </source>
</evidence>
<dbReference type="SUPFAM" id="SSF52540">
    <property type="entry name" value="P-loop containing nucleoside triphosphate hydrolases"/>
    <property type="match status" value="2"/>
</dbReference>
<keyword evidence="14" id="KW-1185">Reference proteome</keyword>
<keyword evidence="3" id="KW-0813">Transport</keyword>
<feature type="compositionally biased region" description="Low complexity" evidence="11">
    <location>
        <begin position="477"/>
        <end position="503"/>
    </location>
</feature>
<evidence type="ECO:0000256" key="5">
    <source>
        <dbReference type="ARBA" id="ARBA00022737"/>
    </source>
</evidence>
<dbReference type="InterPro" id="IPR050095">
    <property type="entry name" value="ECF_ABC_transporter_ATP-bd"/>
</dbReference>
<dbReference type="InterPro" id="IPR003439">
    <property type="entry name" value="ABC_transporter-like_ATP-bd"/>
</dbReference>
<dbReference type="Proteomes" id="UP000285768">
    <property type="component" value="Chromosome"/>
</dbReference>
<keyword evidence="9" id="KW-0472">Membrane</keyword>
<comment type="function">
    <text evidence="10">Probably part of an ABC transporter complex. Responsible for energy coupling to the transport system.</text>
</comment>
<evidence type="ECO:0000256" key="8">
    <source>
        <dbReference type="ARBA" id="ARBA00022967"/>
    </source>
</evidence>
<evidence type="ECO:0000256" key="4">
    <source>
        <dbReference type="ARBA" id="ARBA00022475"/>
    </source>
</evidence>
<evidence type="ECO:0000256" key="1">
    <source>
        <dbReference type="ARBA" id="ARBA00004202"/>
    </source>
</evidence>
<dbReference type="InterPro" id="IPR027417">
    <property type="entry name" value="P-loop_NTPase"/>
</dbReference>
<keyword evidence="6" id="KW-0547">Nucleotide-binding</keyword>
<dbReference type="SMART" id="SM00382">
    <property type="entry name" value="AAA"/>
    <property type="match status" value="2"/>
</dbReference>
<keyword evidence="5" id="KW-0677">Repeat</keyword>
<evidence type="ECO:0000259" key="12">
    <source>
        <dbReference type="PROSITE" id="PS50893"/>
    </source>
</evidence>
<dbReference type="RefSeq" id="WP_128385968.1">
    <property type="nucleotide sequence ID" value="NZ_CP035037.1"/>
</dbReference>
<dbReference type="PROSITE" id="PS50893">
    <property type="entry name" value="ABC_TRANSPORTER_2"/>
    <property type="match status" value="2"/>
</dbReference>
<dbReference type="PANTHER" id="PTHR43553:SF23">
    <property type="entry name" value="ABC TRANSPORTER ATP-BINDING COMPONENT"/>
    <property type="match status" value="1"/>
</dbReference>
<evidence type="ECO:0000313" key="13">
    <source>
        <dbReference type="EMBL" id="QAB16578.1"/>
    </source>
</evidence>
<comment type="similarity">
    <text evidence="2">Belongs to the ABC transporter superfamily.</text>
</comment>
<keyword evidence="4" id="KW-1003">Cell membrane</keyword>
<dbReference type="CDD" id="cd03225">
    <property type="entry name" value="ABC_cobalt_CbiO_domain1"/>
    <property type="match status" value="1"/>
</dbReference>
<keyword evidence="7 13" id="KW-0067">ATP-binding</keyword>
<evidence type="ECO:0000256" key="9">
    <source>
        <dbReference type="ARBA" id="ARBA00023136"/>
    </source>
</evidence>
<accession>A0ABX5QC29</accession>
<dbReference type="EMBL" id="CP035037">
    <property type="protein sequence ID" value="QAB16578.1"/>
    <property type="molecule type" value="Genomic_DNA"/>
</dbReference>
<dbReference type="Gene3D" id="3.40.50.300">
    <property type="entry name" value="P-loop containing nucleotide triphosphate hydrolases"/>
    <property type="match status" value="2"/>
</dbReference>
<dbReference type="Pfam" id="PF00005">
    <property type="entry name" value="ABC_tran"/>
    <property type="match status" value="2"/>
</dbReference>
<proteinExistence type="inferred from homology"/>
<protein>
    <submittedName>
        <fullName evidence="13">ABC transporter ATP-binding protein</fullName>
    </submittedName>
</protein>
<evidence type="ECO:0000256" key="7">
    <source>
        <dbReference type="ARBA" id="ARBA00022840"/>
    </source>
</evidence>
<comment type="subcellular location">
    <subcellularLocation>
        <location evidence="1">Cell membrane</location>
        <topology evidence="1">Peripheral membrane protein</topology>
    </subcellularLocation>
</comment>
<feature type="domain" description="ABC transporter" evidence="12">
    <location>
        <begin position="275"/>
        <end position="501"/>
    </location>
</feature>
<feature type="domain" description="ABC transporter" evidence="12">
    <location>
        <begin position="2"/>
        <end position="242"/>
    </location>
</feature>
<evidence type="ECO:0000256" key="11">
    <source>
        <dbReference type="SAM" id="MobiDB-lite"/>
    </source>
</evidence>
<name>A0ABX5QC29_9MICO</name>
<reference evidence="13 14" key="1">
    <citation type="submission" date="2019-01" db="EMBL/GenBank/DDBJ databases">
        <title>Leucobacter muris sp. nov. isolated from the nose of a laboratory mouse.</title>
        <authorList>
            <person name="Benga L."/>
            <person name="Sproeer C."/>
            <person name="Schumann P."/>
            <person name="Verbarg S."/>
            <person name="Bunk B."/>
            <person name="Engelhardt E."/>
            <person name="Benten P.M."/>
            <person name="Sager M."/>
        </authorList>
    </citation>
    <scope>NUCLEOTIDE SEQUENCE [LARGE SCALE GENOMIC DNA]</scope>
    <source>
        <strain evidence="13 14">DSM 101948</strain>
    </source>
</reference>
<dbReference type="InterPro" id="IPR003593">
    <property type="entry name" value="AAA+_ATPase"/>
</dbReference>